<evidence type="ECO:0000313" key="2">
    <source>
        <dbReference type="EMBL" id="KAK2099705.1"/>
    </source>
</evidence>
<evidence type="ECO:0000256" key="1">
    <source>
        <dbReference type="SAM" id="MobiDB-lite"/>
    </source>
</evidence>
<accession>A0ABQ9USE6</accession>
<keyword evidence="3" id="KW-1185">Reference proteome</keyword>
<name>A0ABQ9USE6_SAGOE</name>
<sequence length="120" mass="13187">TKRQQTALPSNKAQALTRDSQALNREESSQGAADSRDLPQPQRNLCPWGVILEEDPRLLLFPIPKTGSGSRPLSGTTLPALANLLWTEPPDLEVETLCSFSLDRLDPGRSRLTNAQIPDE</sequence>
<evidence type="ECO:0000313" key="3">
    <source>
        <dbReference type="Proteomes" id="UP001266305"/>
    </source>
</evidence>
<comment type="caution">
    <text evidence="2">The sequence shown here is derived from an EMBL/GenBank/DDBJ whole genome shotgun (WGS) entry which is preliminary data.</text>
</comment>
<reference evidence="2 3" key="1">
    <citation type="submission" date="2023-05" db="EMBL/GenBank/DDBJ databases">
        <title>B98-5 Cell Line De Novo Hybrid Assembly: An Optical Mapping Approach.</title>
        <authorList>
            <person name="Kananen K."/>
            <person name="Auerbach J.A."/>
            <person name="Kautto E."/>
            <person name="Blachly J.S."/>
        </authorList>
    </citation>
    <scope>NUCLEOTIDE SEQUENCE [LARGE SCALE GENOMIC DNA]</scope>
    <source>
        <strain evidence="2">B95-8</strain>
        <tissue evidence="2">Cell line</tissue>
    </source>
</reference>
<feature type="region of interest" description="Disordered" evidence="1">
    <location>
        <begin position="1"/>
        <end position="43"/>
    </location>
</feature>
<feature type="compositionally biased region" description="Polar residues" evidence="1">
    <location>
        <begin position="1"/>
        <end position="23"/>
    </location>
</feature>
<organism evidence="2 3">
    <name type="scientific">Saguinus oedipus</name>
    <name type="common">Cotton-top tamarin</name>
    <name type="synonym">Oedipomidas oedipus</name>
    <dbReference type="NCBI Taxonomy" id="9490"/>
    <lineage>
        <taxon>Eukaryota</taxon>
        <taxon>Metazoa</taxon>
        <taxon>Chordata</taxon>
        <taxon>Craniata</taxon>
        <taxon>Vertebrata</taxon>
        <taxon>Euteleostomi</taxon>
        <taxon>Mammalia</taxon>
        <taxon>Eutheria</taxon>
        <taxon>Euarchontoglires</taxon>
        <taxon>Primates</taxon>
        <taxon>Haplorrhini</taxon>
        <taxon>Platyrrhini</taxon>
        <taxon>Cebidae</taxon>
        <taxon>Callitrichinae</taxon>
        <taxon>Saguinus</taxon>
    </lineage>
</organism>
<feature type="non-terminal residue" evidence="2">
    <location>
        <position position="1"/>
    </location>
</feature>
<protein>
    <submittedName>
        <fullName evidence="2">Uncharacterized protein</fullName>
    </submittedName>
</protein>
<gene>
    <name evidence="2" type="ORF">P7K49_021053</name>
</gene>
<dbReference type="EMBL" id="JASSZA010000010">
    <property type="protein sequence ID" value="KAK2099705.1"/>
    <property type="molecule type" value="Genomic_DNA"/>
</dbReference>
<dbReference type="Proteomes" id="UP001266305">
    <property type="component" value="Unassembled WGS sequence"/>
</dbReference>
<proteinExistence type="predicted"/>